<dbReference type="OrthoDB" id="2218807at2759"/>
<dbReference type="GO" id="GO:0000281">
    <property type="term" value="P:mitotic cytokinesis"/>
    <property type="evidence" value="ECO:0007669"/>
    <property type="project" value="TreeGrafter"/>
</dbReference>
<dbReference type="GO" id="GO:0005634">
    <property type="term" value="C:nucleus"/>
    <property type="evidence" value="ECO:0007669"/>
    <property type="project" value="TreeGrafter"/>
</dbReference>
<dbReference type="Pfam" id="PF00620">
    <property type="entry name" value="RhoGAP"/>
    <property type="match status" value="1"/>
</dbReference>
<feature type="domain" description="Phorbol-ester/DAG-type" evidence="3">
    <location>
        <begin position="257"/>
        <end position="307"/>
    </location>
</feature>
<accession>A0A3S4R2V5</accession>
<dbReference type="GO" id="GO:0046872">
    <property type="term" value="F:metal ion binding"/>
    <property type="evidence" value="ECO:0007669"/>
    <property type="project" value="UniProtKB-KW"/>
</dbReference>
<keyword evidence="2" id="KW-0862">Zinc</keyword>
<proteinExistence type="predicted"/>
<dbReference type="InterPro" id="IPR046349">
    <property type="entry name" value="C1-like_sf"/>
</dbReference>
<dbReference type="SMART" id="SM00324">
    <property type="entry name" value="RhoGAP"/>
    <property type="match status" value="1"/>
</dbReference>
<dbReference type="GO" id="GO:0051256">
    <property type="term" value="P:mitotic spindle midzone assembly"/>
    <property type="evidence" value="ECO:0007669"/>
    <property type="project" value="TreeGrafter"/>
</dbReference>
<dbReference type="STRING" id="1965070.A0A3S4R2V5"/>
<evidence type="ECO:0000313" key="6">
    <source>
        <dbReference type="Proteomes" id="UP000285301"/>
    </source>
</evidence>
<dbReference type="GO" id="GO:0007266">
    <property type="term" value="P:Rho protein signal transduction"/>
    <property type="evidence" value="ECO:0007669"/>
    <property type="project" value="TreeGrafter"/>
</dbReference>
<gene>
    <name evidence="5" type="ORF">B4U79_02972</name>
</gene>
<dbReference type="InterPro" id="IPR008936">
    <property type="entry name" value="Rho_GTPase_activation_prot"/>
</dbReference>
<evidence type="ECO:0000259" key="3">
    <source>
        <dbReference type="PROSITE" id="PS50081"/>
    </source>
</evidence>
<dbReference type="InterPro" id="IPR000198">
    <property type="entry name" value="RhoGAP_dom"/>
</dbReference>
<dbReference type="PROSITE" id="PS50081">
    <property type="entry name" value="ZF_DAG_PE_2"/>
    <property type="match status" value="1"/>
</dbReference>
<dbReference type="PANTHER" id="PTHR46199:SF3">
    <property type="entry name" value="RAC GTPASE-ACTIVATING PROTEIN 1"/>
    <property type="match status" value="1"/>
</dbReference>
<dbReference type="PROSITE" id="PS00479">
    <property type="entry name" value="ZF_DAG_PE_1"/>
    <property type="match status" value="1"/>
</dbReference>
<evidence type="ECO:0000313" key="5">
    <source>
        <dbReference type="EMBL" id="RWS10850.1"/>
    </source>
</evidence>
<comment type="caution">
    <text evidence="5">The sequence shown here is derived from an EMBL/GenBank/DDBJ whole genome shotgun (WGS) entry which is preliminary data.</text>
</comment>
<dbReference type="GO" id="GO:0051233">
    <property type="term" value="C:spindle midzone"/>
    <property type="evidence" value="ECO:0007669"/>
    <property type="project" value="TreeGrafter"/>
</dbReference>
<dbReference type="SMART" id="SM00109">
    <property type="entry name" value="C1"/>
    <property type="match status" value="1"/>
</dbReference>
<dbReference type="GO" id="GO:0005096">
    <property type="term" value="F:GTPase activator activity"/>
    <property type="evidence" value="ECO:0007669"/>
    <property type="project" value="TreeGrafter"/>
</dbReference>
<protein>
    <submittedName>
        <fullName evidence="5">Rac GTPase-activating protein 1-like protein</fullName>
    </submittedName>
</protein>
<dbReference type="GO" id="GO:0032154">
    <property type="term" value="C:cleavage furrow"/>
    <property type="evidence" value="ECO:0007669"/>
    <property type="project" value="TreeGrafter"/>
</dbReference>
<dbReference type="Gene3D" id="1.10.555.10">
    <property type="entry name" value="Rho GTPase activation protein"/>
    <property type="match status" value="1"/>
</dbReference>
<evidence type="ECO:0000256" key="2">
    <source>
        <dbReference type="ARBA" id="ARBA00022833"/>
    </source>
</evidence>
<dbReference type="GO" id="GO:0030496">
    <property type="term" value="C:midbody"/>
    <property type="evidence" value="ECO:0007669"/>
    <property type="project" value="TreeGrafter"/>
</dbReference>
<evidence type="ECO:0000256" key="1">
    <source>
        <dbReference type="ARBA" id="ARBA00022723"/>
    </source>
</evidence>
<evidence type="ECO:0000259" key="4">
    <source>
        <dbReference type="PROSITE" id="PS50238"/>
    </source>
</evidence>
<dbReference type="CDD" id="cd20821">
    <property type="entry name" value="C1_MgcRacGAP"/>
    <property type="match status" value="1"/>
</dbReference>
<dbReference type="SUPFAM" id="SSF48350">
    <property type="entry name" value="GTPase activation domain, GAP"/>
    <property type="match status" value="1"/>
</dbReference>
<dbReference type="AlphaFoldDB" id="A0A3S4R2V5"/>
<reference evidence="5 6" key="1">
    <citation type="journal article" date="2018" name="Gigascience">
        <title>Genomes of trombidid mites reveal novel predicted allergens and laterally-transferred genes associated with secondary metabolism.</title>
        <authorList>
            <person name="Dong X."/>
            <person name="Chaisiri K."/>
            <person name="Xia D."/>
            <person name="Armstrong S.D."/>
            <person name="Fang Y."/>
            <person name="Donnelly M.J."/>
            <person name="Kadowaki T."/>
            <person name="McGarry J.W."/>
            <person name="Darby A.C."/>
            <person name="Makepeace B.L."/>
        </authorList>
    </citation>
    <scope>NUCLEOTIDE SEQUENCE [LARGE SCALE GENOMIC DNA]</scope>
    <source>
        <strain evidence="5">UoL-WK</strain>
    </source>
</reference>
<feature type="domain" description="Rho-GAP" evidence="4">
    <location>
        <begin position="329"/>
        <end position="513"/>
    </location>
</feature>
<keyword evidence="1" id="KW-0479">Metal-binding</keyword>
<dbReference type="InterPro" id="IPR002219">
    <property type="entry name" value="PKC_DAG/PE"/>
</dbReference>
<dbReference type="Proteomes" id="UP000285301">
    <property type="component" value="Unassembled WGS sequence"/>
</dbReference>
<keyword evidence="6" id="KW-1185">Reference proteome</keyword>
<dbReference type="SUPFAM" id="SSF57889">
    <property type="entry name" value="Cysteine-rich domain"/>
    <property type="match status" value="1"/>
</dbReference>
<organism evidence="5 6">
    <name type="scientific">Dinothrombium tinctorium</name>
    <dbReference type="NCBI Taxonomy" id="1965070"/>
    <lineage>
        <taxon>Eukaryota</taxon>
        <taxon>Metazoa</taxon>
        <taxon>Ecdysozoa</taxon>
        <taxon>Arthropoda</taxon>
        <taxon>Chelicerata</taxon>
        <taxon>Arachnida</taxon>
        <taxon>Acari</taxon>
        <taxon>Acariformes</taxon>
        <taxon>Trombidiformes</taxon>
        <taxon>Prostigmata</taxon>
        <taxon>Anystina</taxon>
        <taxon>Parasitengona</taxon>
        <taxon>Trombidioidea</taxon>
        <taxon>Trombidiidae</taxon>
        <taxon>Dinothrombium</taxon>
    </lineage>
</organism>
<dbReference type="PROSITE" id="PS50238">
    <property type="entry name" value="RHOGAP"/>
    <property type="match status" value="1"/>
</dbReference>
<dbReference type="EMBL" id="NCKU01001940">
    <property type="protein sequence ID" value="RWS10850.1"/>
    <property type="molecule type" value="Genomic_DNA"/>
</dbReference>
<sequence length="567" mass="64618">MEEKKLSLVAQFDDLCRLKATMFAADEHMPNAVVALLESVEQQRRLWCAEKSKAACLESENGELKKKLKCSETTLKNVRHALRQSIAQKESLMKEVSYYRNIIGLVKNQLIEYKEDNGELKLEKTLMHLDRAEKLQPLMEEVESSDHSLSDLEYDKSEEELVDLSIINNRELKEDITHGKQTTGKVGEDSAFVIVDDEFEQQRNPEKSEEKESKRKSVLTSENGIMKRAPLVSTNSCQFSVEERRLSFVNAGIENRAHNFIWKKVFKLSEKCGPCGKTIAFCASCLRCAECNILCHNECKHKAPLPCIPYVPKDKLGKRGRLILIADFAPLNKRPSIPALIIHCCTEIEKRGKDTEGLYRKLKPKKEVMDMKEKVLHAKNGTPFLNEVDVHMLCQVVKEFLRSLQEPLITYTLWRDFMRAINLESEHDQKTFLYQAISELPIANRDTLAYLMLHLQRVVDFAKDLSKWDVCKLFAPMIVGTSVMNPTLILMSEERPKGIALMIALLDISSDYWSKIMNPAYNAQVEINRRRSSTGKSVMGATSVSSGFLTPIGSVKSKKMKNIKPLL</sequence>
<dbReference type="PANTHER" id="PTHR46199">
    <property type="entry name" value="RAC GTPASE-ACTIVATING PROTEIN 1"/>
    <property type="match status" value="1"/>
</dbReference>
<dbReference type="GO" id="GO:0097149">
    <property type="term" value="C:centralspindlin complex"/>
    <property type="evidence" value="ECO:0007669"/>
    <property type="project" value="TreeGrafter"/>
</dbReference>
<dbReference type="Gene3D" id="3.30.60.20">
    <property type="match status" value="1"/>
</dbReference>
<name>A0A3S4R2V5_9ACAR</name>